<comment type="caution">
    <text evidence="2">The sequence shown here is derived from an EMBL/GenBank/DDBJ whole genome shotgun (WGS) entry which is preliminary data.</text>
</comment>
<proteinExistence type="predicted"/>
<accession>A0A2T1NCM0</accession>
<feature type="signal peptide" evidence="1">
    <location>
        <begin position="1"/>
        <end position="23"/>
    </location>
</feature>
<keyword evidence="3" id="KW-1185">Reference proteome</keyword>
<keyword evidence="1" id="KW-0732">Signal</keyword>
<evidence type="ECO:0008006" key="4">
    <source>
        <dbReference type="Google" id="ProtNLM"/>
    </source>
</evidence>
<evidence type="ECO:0000256" key="1">
    <source>
        <dbReference type="SAM" id="SignalP"/>
    </source>
</evidence>
<feature type="chain" id="PRO_5015737410" description="DUF4468 domain-containing protein" evidence="1">
    <location>
        <begin position="24"/>
        <end position="263"/>
    </location>
</feature>
<dbReference type="OrthoDB" id="1158671at2"/>
<dbReference type="RefSeq" id="WP_106462307.1">
    <property type="nucleotide sequence ID" value="NZ_PXOQ01000007.1"/>
</dbReference>
<name>A0A2T1NCM0_9FLAO</name>
<sequence length="263" mass="29520">MKKSTVLKLTICLVCLNIGFSFAQKTPVNQLLTSYVNYSNNLTDESSVVNITSLLHEKFEDNSTFIGLAGFVSRETKNLSTITEEFTEKSKDNNYNFKMIIDKVVYESQKDKAGTISAVVNFQSMIDDKITEKGTVLINMIATKFMGDWKIIQLNTVKISEQSEVGNCVSYLFSNGNAYFNSETYYPAGIKYKREFQSFRIGTSGGERAIINRGDNDKTFIWKLNGDVYSGKTFIGKAAEAKDAVQLVIQNAYSKTCTEFTFS</sequence>
<dbReference type="EMBL" id="PXOQ01000007">
    <property type="protein sequence ID" value="PSG90166.1"/>
    <property type="molecule type" value="Genomic_DNA"/>
</dbReference>
<gene>
    <name evidence="2" type="ORF">C7H52_02500</name>
</gene>
<organism evidence="2 3">
    <name type="scientific">Aurantibacter aestuarii</name>
    <dbReference type="NCBI Taxonomy" id="1266046"/>
    <lineage>
        <taxon>Bacteria</taxon>
        <taxon>Pseudomonadati</taxon>
        <taxon>Bacteroidota</taxon>
        <taxon>Flavobacteriia</taxon>
        <taxon>Flavobacteriales</taxon>
        <taxon>Flavobacteriaceae</taxon>
        <taxon>Aurantibacter</taxon>
    </lineage>
</organism>
<dbReference type="Proteomes" id="UP000238426">
    <property type="component" value="Unassembled WGS sequence"/>
</dbReference>
<dbReference type="AlphaFoldDB" id="A0A2T1NCM0"/>
<evidence type="ECO:0000313" key="3">
    <source>
        <dbReference type="Proteomes" id="UP000238426"/>
    </source>
</evidence>
<evidence type="ECO:0000313" key="2">
    <source>
        <dbReference type="EMBL" id="PSG90166.1"/>
    </source>
</evidence>
<protein>
    <recommendedName>
        <fullName evidence="4">DUF4468 domain-containing protein</fullName>
    </recommendedName>
</protein>
<reference evidence="2 3" key="1">
    <citation type="submission" date="2018-03" db="EMBL/GenBank/DDBJ databases">
        <title>Mesoflavibacter sp. HG37 and Mesoflavibacter sp. HG96 sp.nov., two marine bacteria isolated from seawater of Western Pacific Ocean.</title>
        <authorList>
            <person name="Cheng H."/>
            <person name="Wu Y.-H."/>
            <person name="Guo L.-L."/>
            <person name="Xu X.-W."/>
        </authorList>
    </citation>
    <scope>NUCLEOTIDE SEQUENCE [LARGE SCALE GENOMIC DNA]</scope>
    <source>
        <strain evidence="2 3">KCTC 32269</strain>
    </source>
</reference>